<sequence>MFQRLSVLGKNTKLRKNSNVLALFLSTAIIACNNNFIARAFVPISRHVVVRNNAVPLLVCSASLSVRWLPPSLIPPSRQLSSYKETRLPYTLNDDGDDNGDEKYTDFSRGDKIQVEVTRFGVLGASVEVIAHKSHEEDDVIPESEPPLGVGLILQREIHYFRSARDGVDVIAGEILPAYVEKVRDDGKLDISFRIPGGKGKAEDLATVIMETLKSAEDGVVSVGDKSTPEAINRMFPGSSKASFKRAVAFLYKKKLVKPGPDSTTLM</sequence>
<dbReference type="PANTHER" id="PTHR37296">
    <property type="entry name" value="CONSERVED VIRULENCE FACTOR B"/>
    <property type="match status" value="1"/>
</dbReference>
<dbReference type="InterPro" id="IPR040764">
    <property type="entry name" value="CvfB_WH"/>
</dbReference>
<dbReference type="PROSITE" id="PS51257">
    <property type="entry name" value="PROKAR_LIPOPROTEIN"/>
    <property type="match status" value="1"/>
</dbReference>
<evidence type="ECO:0000259" key="1">
    <source>
        <dbReference type="Pfam" id="PF17783"/>
    </source>
</evidence>
<protein>
    <recommendedName>
        <fullName evidence="1">Conserved virulence factor B-like winged helix domain-containing protein</fullName>
    </recommendedName>
</protein>
<reference evidence="2" key="1">
    <citation type="submission" date="2021-01" db="EMBL/GenBank/DDBJ databases">
        <authorList>
            <person name="Corre E."/>
            <person name="Pelletier E."/>
            <person name="Niang G."/>
            <person name="Scheremetjew M."/>
            <person name="Finn R."/>
            <person name="Kale V."/>
            <person name="Holt S."/>
            <person name="Cochrane G."/>
            <person name="Meng A."/>
            <person name="Brown T."/>
            <person name="Cohen L."/>
        </authorList>
    </citation>
    <scope>NUCLEOTIDE SEQUENCE</scope>
    <source>
        <strain evidence="2">CCMP1452</strain>
    </source>
</reference>
<accession>A0A7S2WIB0</accession>
<dbReference type="Gene3D" id="1.10.10.10">
    <property type="entry name" value="Winged helix-like DNA-binding domain superfamily/Winged helix DNA-binding domain"/>
    <property type="match status" value="1"/>
</dbReference>
<dbReference type="AlphaFoldDB" id="A0A7S2WIB0"/>
<feature type="domain" description="Conserved virulence factor B-like winged helix" evidence="1">
    <location>
        <begin position="209"/>
        <end position="266"/>
    </location>
</feature>
<proteinExistence type="predicted"/>
<dbReference type="PANTHER" id="PTHR37296:SF1">
    <property type="entry name" value="CONSERVED VIRULENCE FACTOR B"/>
    <property type="match status" value="1"/>
</dbReference>
<dbReference type="EMBL" id="HBHI01023425">
    <property type="protein sequence ID" value="CAD9689480.1"/>
    <property type="molecule type" value="Transcribed_RNA"/>
</dbReference>
<dbReference type="Pfam" id="PF17783">
    <property type="entry name" value="WHD_CvfB"/>
    <property type="match status" value="1"/>
</dbReference>
<gene>
    <name evidence="2" type="ORF">EANT1437_LOCUS12029</name>
</gene>
<name>A0A7S2WIB0_9STRA</name>
<dbReference type="InterPro" id="IPR014464">
    <property type="entry name" value="CvfB_fam"/>
</dbReference>
<evidence type="ECO:0000313" key="2">
    <source>
        <dbReference type="EMBL" id="CAD9689480.1"/>
    </source>
</evidence>
<organism evidence="2">
    <name type="scientific">Eucampia antarctica</name>
    <dbReference type="NCBI Taxonomy" id="49252"/>
    <lineage>
        <taxon>Eukaryota</taxon>
        <taxon>Sar</taxon>
        <taxon>Stramenopiles</taxon>
        <taxon>Ochrophyta</taxon>
        <taxon>Bacillariophyta</taxon>
        <taxon>Mediophyceae</taxon>
        <taxon>Biddulphiophycidae</taxon>
        <taxon>Hemiaulales</taxon>
        <taxon>Hemiaulaceae</taxon>
        <taxon>Eucampia</taxon>
    </lineage>
</organism>
<dbReference type="InterPro" id="IPR036388">
    <property type="entry name" value="WH-like_DNA-bd_sf"/>
</dbReference>